<name>A0A1B6J899_9HEMI</name>
<dbReference type="PROSITE" id="PS00061">
    <property type="entry name" value="ADH_SHORT"/>
    <property type="match status" value="1"/>
</dbReference>
<organism evidence="3">
    <name type="scientific">Homalodisca liturata</name>
    <dbReference type="NCBI Taxonomy" id="320908"/>
    <lineage>
        <taxon>Eukaryota</taxon>
        <taxon>Metazoa</taxon>
        <taxon>Ecdysozoa</taxon>
        <taxon>Arthropoda</taxon>
        <taxon>Hexapoda</taxon>
        <taxon>Insecta</taxon>
        <taxon>Pterygota</taxon>
        <taxon>Neoptera</taxon>
        <taxon>Paraneoptera</taxon>
        <taxon>Hemiptera</taxon>
        <taxon>Auchenorrhyncha</taxon>
        <taxon>Membracoidea</taxon>
        <taxon>Cicadellidae</taxon>
        <taxon>Cicadellinae</taxon>
        <taxon>Proconiini</taxon>
        <taxon>Homalodisca</taxon>
    </lineage>
</organism>
<evidence type="ECO:0000256" key="2">
    <source>
        <dbReference type="RuleBase" id="RU000363"/>
    </source>
</evidence>
<dbReference type="InterPro" id="IPR036291">
    <property type="entry name" value="NAD(P)-bd_dom_sf"/>
</dbReference>
<dbReference type="InterPro" id="IPR020904">
    <property type="entry name" value="Sc_DH/Rdtase_CS"/>
</dbReference>
<gene>
    <name evidence="3" type="ORF">g.11294</name>
</gene>
<keyword evidence="1" id="KW-0560">Oxidoreductase</keyword>
<proteinExistence type="inferred from homology"/>
<dbReference type="Pfam" id="PF00106">
    <property type="entry name" value="adh_short"/>
    <property type="match status" value="1"/>
</dbReference>
<dbReference type="AlphaFoldDB" id="A0A1B6J899"/>
<dbReference type="PANTHER" id="PTHR43313">
    <property type="entry name" value="SHORT-CHAIN DEHYDROGENASE/REDUCTASE FAMILY 9C"/>
    <property type="match status" value="1"/>
</dbReference>
<sequence>MVLYGFSDSCVTALQVTTSTLQKVNSTMIKVSAAVVAGAAVVWLVYRQPRRIISPQSRLVAITGCDSGVGYSAAIHCHQQGFSVLAMVLSVDSKGAQVLTAIGKDSGRLEVLAVDVTKPEQVAAAVQQITSWLDKDPPLVFHALMNNAGVMVFGETEWQTERIISQQLDVNLGGSIRVARLFAPVLRKYKGRIINVTSHCATLPLPGLAVYAASKAGLQAWSDALRVEWAKYGITVISFIPGALFQQTQILASQVQYAGEMKTAMTAEAAGFYGQYYHLYQMYLSGLGGGDPAAVVQNDALYRSLDSALLDSKPYTHYHDTPWRYR</sequence>
<dbReference type="PANTHER" id="PTHR43313:SF36">
    <property type="entry name" value="D-BETA-HYDROXYBUTYRATE DEHYDROGENASE, MITOCHONDRIAL"/>
    <property type="match status" value="1"/>
</dbReference>
<dbReference type="PRINTS" id="PR00081">
    <property type="entry name" value="GDHRDH"/>
</dbReference>
<dbReference type="EMBL" id="GECU01012308">
    <property type="protein sequence ID" value="JAS95398.1"/>
    <property type="molecule type" value="Transcribed_RNA"/>
</dbReference>
<reference evidence="3" key="1">
    <citation type="submission" date="2015-11" db="EMBL/GenBank/DDBJ databases">
        <title>De novo transcriptome assembly of four potential Pierce s Disease insect vectors from Arizona vineyards.</title>
        <authorList>
            <person name="Tassone E.E."/>
        </authorList>
    </citation>
    <scope>NUCLEOTIDE SEQUENCE</scope>
</reference>
<dbReference type="SUPFAM" id="SSF51735">
    <property type="entry name" value="NAD(P)-binding Rossmann-fold domains"/>
    <property type="match status" value="1"/>
</dbReference>
<evidence type="ECO:0000313" key="3">
    <source>
        <dbReference type="EMBL" id="JAS95398.1"/>
    </source>
</evidence>
<feature type="non-terminal residue" evidence="3">
    <location>
        <position position="326"/>
    </location>
</feature>
<dbReference type="InterPro" id="IPR002347">
    <property type="entry name" value="SDR_fam"/>
</dbReference>
<dbReference type="GO" id="GO:0008202">
    <property type="term" value="P:steroid metabolic process"/>
    <property type="evidence" value="ECO:0007669"/>
    <property type="project" value="TreeGrafter"/>
</dbReference>
<evidence type="ECO:0000256" key="1">
    <source>
        <dbReference type="ARBA" id="ARBA00023002"/>
    </source>
</evidence>
<dbReference type="PRINTS" id="PR00080">
    <property type="entry name" value="SDRFAMILY"/>
</dbReference>
<dbReference type="GO" id="GO:0016491">
    <property type="term" value="F:oxidoreductase activity"/>
    <property type="evidence" value="ECO:0007669"/>
    <property type="project" value="UniProtKB-KW"/>
</dbReference>
<accession>A0A1B6J899</accession>
<dbReference type="Gene3D" id="3.40.50.720">
    <property type="entry name" value="NAD(P)-binding Rossmann-like Domain"/>
    <property type="match status" value="1"/>
</dbReference>
<comment type="similarity">
    <text evidence="2">Belongs to the short-chain dehydrogenases/reductases (SDR) family.</text>
</comment>
<protein>
    <submittedName>
        <fullName evidence="3">Uncharacterized protein</fullName>
    </submittedName>
</protein>